<sequence>MFKPLLVSLCLLAGVAGAVELTDQEMRWLKAAGPVLAYAQQIELPIEIIVQPQAKTGDVPLAAGFRDGRCLLVLSLRGNANAESVLAKVAQDQRGELIEAMAAHEVAHCWRYAQGAWHALPAGFVEVGEETAPNAELLAAAKEMRETRREEGYADLVALAWTHHRHPANYARVYDWLAELRADQPVARGGHDTRAWVRLARDPARFGDAKRPFEDAAALWREGLLSND</sequence>
<gene>
    <name evidence="2" type="ORF">E4O92_06615</name>
</gene>
<dbReference type="RefSeq" id="WP_135188969.1">
    <property type="nucleotide sequence ID" value="NZ_SPUM01000039.1"/>
</dbReference>
<dbReference type="OrthoDB" id="9128426at2"/>
<keyword evidence="1" id="KW-0732">Signal</keyword>
<name>A0A4Y9T519_9BURK</name>
<evidence type="ECO:0000256" key="1">
    <source>
        <dbReference type="SAM" id="SignalP"/>
    </source>
</evidence>
<organism evidence="2 3">
    <name type="scientific">Massilia horti</name>
    <dbReference type="NCBI Taxonomy" id="2562153"/>
    <lineage>
        <taxon>Bacteria</taxon>
        <taxon>Pseudomonadati</taxon>
        <taxon>Pseudomonadota</taxon>
        <taxon>Betaproteobacteria</taxon>
        <taxon>Burkholderiales</taxon>
        <taxon>Oxalobacteraceae</taxon>
        <taxon>Telluria group</taxon>
        <taxon>Massilia</taxon>
    </lineage>
</organism>
<feature type="chain" id="PRO_5021255472" evidence="1">
    <location>
        <begin position="19"/>
        <end position="228"/>
    </location>
</feature>
<dbReference type="AlphaFoldDB" id="A0A4Y9T519"/>
<proteinExistence type="predicted"/>
<keyword evidence="3" id="KW-1185">Reference proteome</keyword>
<dbReference type="Proteomes" id="UP000297258">
    <property type="component" value="Unassembled WGS sequence"/>
</dbReference>
<dbReference type="EMBL" id="SPUM01000039">
    <property type="protein sequence ID" value="TFW33494.1"/>
    <property type="molecule type" value="Genomic_DNA"/>
</dbReference>
<evidence type="ECO:0000313" key="2">
    <source>
        <dbReference type="EMBL" id="TFW33494.1"/>
    </source>
</evidence>
<reference evidence="2 3" key="1">
    <citation type="submission" date="2019-03" db="EMBL/GenBank/DDBJ databases">
        <title>Draft genome of Massilia hortus sp. nov., a novel bacterial species of the Oxalobacteraceae family.</title>
        <authorList>
            <person name="Peta V."/>
            <person name="Raths R."/>
            <person name="Bucking H."/>
        </authorList>
    </citation>
    <scope>NUCLEOTIDE SEQUENCE [LARGE SCALE GENOMIC DNA]</scope>
    <source>
        <strain evidence="2 3">ONC3</strain>
    </source>
</reference>
<accession>A0A4Y9T519</accession>
<dbReference type="GO" id="GO:0016787">
    <property type="term" value="F:hydrolase activity"/>
    <property type="evidence" value="ECO:0007669"/>
    <property type="project" value="UniProtKB-KW"/>
</dbReference>
<comment type="caution">
    <text evidence="2">The sequence shown here is derived from an EMBL/GenBank/DDBJ whole genome shotgun (WGS) entry which is preliminary data.</text>
</comment>
<evidence type="ECO:0000313" key="3">
    <source>
        <dbReference type="Proteomes" id="UP000297258"/>
    </source>
</evidence>
<feature type="signal peptide" evidence="1">
    <location>
        <begin position="1"/>
        <end position="18"/>
    </location>
</feature>
<keyword evidence="2" id="KW-0378">Hydrolase</keyword>
<protein>
    <submittedName>
        <fullName evidence="2">NUDIX hydrolase</fullName>
    </submittedName>
</protein>